<dbReference type="EMBL" id="LRGB01002451">
    <property type="protein sequence ID" value="KZS07609.1"/>
    <property type="molecule type" value="Genomic_DNA"/>
</dbReference>
<comment type="caution">
    <text evidence="1">The sequence shown here is derived from an EMBL/GenBank/DDBJ whole genome shotgun (WGS) entry which is preliminary data.</text>
</comment>
<dbReference type="AlphaFoldDB" id="A0A164QBG2"/>
<evidence type="ECO:0000313" key="1">
    <source>
        <dbReference type="EMBL" id="KZS07609.1"/>
    </source>
</evidence>
<reference evidence="1 2" key="1">
    <citation type="submission" date="2016-03" db="EMBL/GenBank/DDBJ databases">
        <title>EvidentialGene: Evidence-directed Construction of Genes on Genomes.</title>
        <authorList>
            <person name="Gilbert D.G."/>
            <person name="Choi J.-H."/>
            <person name="Mockaitis K."/>
            <person name="Colbourne J."/>
            <person name="Pfrender M."/>
        </authorList>
    </citation>
    <scope>NUCLEOTIDE SEQUENCE [LARGE SCALE GENOMIC DNA]</scope>
    <source>
        <strain evidence="1 2">Xinb3</strain>
        <tissue evidence="1">Complete organism</tissue>
    </source>
</reference>
<sequence length="47" mass="5711">MKFPRPKREEQDKRCTSFTFVRRVSRDVGYEWKTSKIDSERVTTIDT</sequence>
<keyword evidence="2" id="KW-1185">Reference proteome</keyword>
<accession>A0A164QBG2</accession>
<dbReference type="Proteomes" id="UP000076858">
    <property type="component" value="Unassembled WGS sequence"/>
</dbReference>
<gene>
    <name evidence="1" type="ORF">APZ42_028727</name>
</gene>
<evidence type="ECO:0000313" key="2">
    <source>
        <dbReference type="Proteomes" id="UP000076858"/>
    </source>
</evidence>
<protein>
    <submittedName>
        <fullName evidence="1">Uncharacterized protein</fullName>
    </submittedName>
</protein>
<proteinExistence type="predicted"/>
<organism evidence="1 2">
    <name type="scientific">Daphnia magna</name>
    <dbReference type="NCBI Taxonomy" id="35525"/>
    <lineage>
        <taxon>Eukaryota</taxon>
        <taxon>Metazoa</taxon>
        <taxon>Ecdysozoa</taxon>
        <taxon>Arthropoda</taxon>
        <taxon>Crustacea</taxon>
        <taxon>Branchiopoda</taxon>
        <taxon>Diplostraca</taxon>
        <taxon>Cladocera</taxon>
        <taxon>Anomopoda</taxon>
        <taxon>Daphniidae</taxon>
        <taxon>Daphnia</taxon>
    </lineage>
</organism>
<name>A0A164QBG2_9CRUS</name>